<dbReference type="PANTHER" id="PTHR33639:SF2">
    <property type="entry name" value="DUF393 DOMAIN-CONTAINING PROTEIN"/>
    <property type="match status" value="1"/>
</dbReference>
<evidence type="ECO:0000313" key="1">
    <source>
        <dbReference type="EMBL" id="OMF52048.1"/>
    </source>
</evidence>
<dbReference type="STRING" id="297318.BK138_24815"/>
<dbReference type="GO" id="GO:0015035">
    <property type="term" value="F:protein-disulfide reductase activity"/>
    <property type="evidence" value="ECO:0007669"/>
    <property type="project" value="InterPro"/>
</dbReference>
<organism evidence="1 2">
    <name type="scientific">Paenibacillus rhizosphaerae</name>
    <dbReference type="NCBI Taxonomy" id="297318"/>
    <lineage>
        <taxon>Bacteria</taxon>
        <taxon>Bacillati</taxon>
        <taxon>Bacillota</taxon>
        <taxon>Bacilli</taxon>
        <taxon>Bacillales</taxon>
        <taxon>Paenibacillaceae</taxon>
        <taxon>Paenibacillus</taxon>
    </lineage>
</organism>
<dbReference type="InterPro" id="IPR052927">
    <property type="entry name" value="DCC_oxidoreductase"/>
</dbReference>
<dbReference type="Proteomes" id="UP000187172">
    <property type="component" value="Unassembled WGS sequence"/>
</dbReference>
<dbReference type="RefSeq" id="WP_076173474.1">
    <property type="nucleotide sequence ID" value="NZ_MRTP01000008.1"/>
</dbReference>
<dbReference type="Pfam" id="PF04134">
    <property type="entry name" value="DCC1-like"/>
    <property type="match status" value="1"/>
</dbReference>
<reference evidence="1 2" key="1">
    <citation type="submission" date="2016-11" db="EMBL/GenBank/DDBJ databases">
        <title>Paenibacillus species isolates.</title>
        <authorList>
            <person name="Beno S.M."/>
        </authorList>
    </citation>
    <scope>NUCLEOTIDE SEQUENCE [LARGE SCALE GENOMIC DNA]</scope>
    <source>
        <strain evidence="1 2">FSL R5-0378</strain>
    </source>
</reference>
<proteinExistence type="predicted"/>
<accession>A0A1R1EJP6</accession>
<name>A0A1R1EJP6_9BACL</name>
<protein>
    <submittedName>
        <fullName evidence="1">Thiol-disulfide oxidoreductase DCC</fullName>
    </submittedName>
</protein>
<dbReference type="InterPro" id="IPR007263">
    <property type="entry name" value="DCC1-like"/>
</dbReference>
<gene>
    <name evidence="1" type="ORF">BK138_24815</name>
</gene>
<dbReference type="AlphaFoldDB" id="A0A1R1EJP6"/>
<dbReference type="PANTHER" id="PTHR33639">
    <property type="entry name" value="THIOL-DISULFIDE OXIDOREDUCTASE DCC"/>
    <property type="match status" value="1"/>
</dbReference>
<keyword evidence="2" id="KW-1185">Reference proteome</keyword>
<comment type="caution">
    <text evidence="1">The sequence shown here is derived from an EMBL/GenBank/DDBJ whole genome shotgun (WGS) entry which is preliminary data.</text>
</comment>
<evidence type="ECO:0000313" key="2">
    <source>
        <dbReference type="Proteomes" id="UP000187172"/>
    </source>
</evidence>
<sequence length="140" mass="15866">MTMQQGSAGKPNAIVLIDGVCHLCQGLTKFILQRDPAGIFHFASLQSEIGEKLLREGGLPVGTLNTVVLIDNGRYYTESAAALRIVRRLKQPWPLLYAFIAVPAPLRNVIYRWVARNRYRWFGKEEACLLPTPEIRNRFL</sequence>
<dbReference type="EMBL" id="MRTP01000008">
    <property type="protein sequence ID" value="OMF52048.1"/>
    <property type="molecule type" value="Genomic_DNA"/>
</dbReference>